<keyword evidence="2" id="KW-1185">Reference proteome</keyword>
<gene>
    <name evidence="1" type="ORF">Anapl_17127</name>
</gene>
<proteinExistence type="predicted"/>
<organism evidence="1 2">
    <name type="scientific">Anas platyrhynchos</name>
    <name type="common">Mallard</name>
    <name type="synonym">Anas boschas</name>
    <dbReference type="NCBI Taxonomy" id="8839"/>
    <lineage>
        <taxon>Eukaryota</taxon>
        <taxon>Metazoa</taxon>
        <taxon>Chordata</taxon>
        <taxon>Craniata</taxon>
        <taxon>Vertebrata</taxon>
        <taxon>Euteleostomi</taxon>
        <taxon>Archelosauria</taxon>
        <taxon>Archosauria</taxon>
        <taxon>Dinosauria</taxon>
        <taxon>Saurischia</taxon>
        <taxon>Theropoda</taxon>
        <taxon>Coelurosauria</taxon>
        <taxon>Aves</taxon>
        <taxon>Neognathae</taxon>
        <taxon>Galloanserae</taxon>
        <taxon>Anseriformes</taxon>
        <taxon>Anatidae</taxon>
        <taxon>Anatinae</taxon>
        <taxon>Anas</taxon>
    </lineage>
</organism>
<name>R0LWN3_ANAPL</name>
<evidence type="ECO:0000313" key="1">
    <source>
        <dbReference type="EMBL" id="EOB04873.1"/>
    </source>
</evidence>
<dbReference type="AlphaFoldDB" id="R0LWN3"/>
<accession>R0LWN3</accession>
<reference evidence="2" key="1">
    <citation type="journal article" date="2013" name="Nat. Genet.">
        <title>The duck genome and transcriptome provide insight into an avian influenza virus reservoir species.</title>
        <authorList>
            <person name="Huang Y."/>
            <person name="Li Y."/>
            <person name="Burt D.W."/>
            <person name="Chen H."/>
            <person name="Zhang Y."/>
            <person name="Qian W."/>
            <person name="Kim H."/>
            <person name="Gan S."/>
            <person name="Zhao Y."/>
            <person name="Li J."/>
            <person name="Yi K."/>
            <person name="Feng H."/>
            <person name="Zhu P."/>
            <person name="Li B."/>
            <person name="Liu Q."/>
            <person name="Fairley S."/>
            <person name="Magor K.E."/>
            <person name="Du Z."/>
            <person name="Hu X."/>
            <person name="Goodman L."/>
            <person name="Tafer H."/>
            <person name="Vignal A."/>
            <person name="Lee T."/>
            <person name="Kim K.W."/>
            <person name="Sheng Z."/>
            <person name="An Y."/>
            <person name="Searle S."/>
            <person name="Herrero J."/>
            <person name="Groenen M.A."/>
            <person name="Crooijmans R.P."/>
            <person name="Faraut T."/>
            <person name="Cai Q."/>
            <person name="Webster R.G."/>
            <person name="Aldridge J.R."/>
            <person name="Warren W.C."/>
            <person name="Bartschat S."/>
            <person name="Kehr S."/>
            <person name="Marz M."/>
            <person name="Stadler P.F."/>
            <person name="Smith J."/>
            <person name="Kraus R.H."/>
            <person name="Zhao Y."/>
            <person name="Ren L."/>
            <person name="Fei J."/>
            <person name="Morisson M."/>
            <person name="Kaiser P."/>
            <person name="Griffin D.K."/>
            <person name="Rao M."/>
            <person name="Pitel F."/>
            <person name="Wang J."/>
            <person name="Li N."/>
        </authorList>
    </citation>
    <scope>NUCLEOTIDE SEQUENCE [LARGE SCALE GENOMIC DNA]</scope>
</reference>
<protein>
    <submittedName>
        <fullName evidence="1">Uncharacterized protein</fullName>
    </submittedName>
</protein>
<dbReference type="EMBL" id="KB742737">
    <property type="protein sequence ID" value="EOB04873.1"/>
    <property type="molecule type" value="Genomic_DNA"/>
</dbReference>
<dbReference type="Proteomes" id="UP000296049">
    <property type="component" value="Unassembled WGS sequence"/>
</dbReference>
<evidence type="ECO:0000313" key="2">
    <source>
        <dbReference type="Proteomes" id="UP000296049"/>
    </source>
</evidence>
<sequence length="269" mass="29725">MVVPKFDLAAKATSGEEEKALVKSECFLGLHEPCTGSFCWLWILQYSPAQTEELAAHDSQAALSVVGMLRHRVWRTIAATSLRKLFENEKVMEVEEMHSRTPSPLISPSLFNQGEGVLRNDSLVIEEPSFHAAAERLPLRFSPLRQPVVVQLEEGTALCGFGWPQGEEMACACASWLAFTASSLMQTHYFVPCIRIQAKGKTSSGTDAGLTLSTEGFTHVRLMEILETYFFSGPRLQNTVLHEKTGEIPADSPIQRMDKENVLPSATAL</sequence>